<dbReference type="InterPro" id="IPR051200">
    <property type="entry name" value="Host-pathogen_enzymatic-act"/>
</dbReference>
<evidence type="ECO:0000313" key="7">
    <source>
        <dbReference type="Proteomes" id="UP000323708"/>
    </source>
</evidence>
<dbReference type="InterPro" id="IPR009056">
    <property type="entry name" value="Cyt_c-like_dom"/>
</dbReference>
<comment type="caution">
    <text evidence="6">The sequence shown here is derived from an EMBL/GenBank/DDBJ whole genome shotgun (WGS) entry which is preliminary data.</text>
</comment>
<dbReference type="Gene3D" id="1.10.760.10">
    <property type="entry name" value="Cytochrome c-like domain"/>
    <property type="match status" value="1"/>
</dbReference>
<dbReference type="GO" id="GO:0009055">
    <property type="term" value="F:electron transfer activity"/>
    <property type="evidence" value="ECO:0007669"/>
    <property type="project" value="InterPro"/>
</dbReference>
<keyword evidence="2 4" id="KW-0479">Metal-binding</keyword>
<dbReference type="InterPro" id="IPR015943">
    <property type="entry name" value="WD40/YVTN_repeat-like_dom_sf"/>
</dbReference>
<dbReference type="Gene3D" id="2.130.10.10">
    <property type="entry name" value="YVTN repeat-like/Quinoprotein amine dehydrogenase"/>
    <property type="match status" value="2"/>
</dbReference>
<dbReference type="SUPFAM" id="SSF50969">
    <property type="entry name" value="YVTN repeat-like/Quinoprotein amine dehydrogenase"/>
    <property type="match status" value="1"/>
</dbReference>
<dbReference type="AlphaFoldDB" id="A0A5B0WNB8"/>
<sequence length="867" mass="93148">MIRGSLLESLATTDFVNFESGQVRPLALSPDGSRLFVTNTPNNTLDIFAVDGAALTPLHTVPVGLEPVAVAARSNNEVWVVNHLSDSISIVDVGAEVPQVVRTLQVGDEPRDIVFAGPQRRRAFITTARRGQNSGYPLEEYREAGLPRADIWVFDSASQDFVFSGKPLTVINLFGDVPRALATNASGSRVYAAVFMSGNGTTTIFNAPEVNAGKPGPDASVHGEPQPATGLIVKYDGQAWRDEAGNDWSERVRLSLPDYDVFTLNANAPVPREIDRASGVGTTLFNMAYNTARQELYVTNFEARNEVRFEGPGTLGSSVRGHIADSRISVIDDNQQVRAVDLNPHVDYSVPQGQGVPAAIKARSLAQPVGIAVSPDGERVYVAAMGSNKVAAIDADALDGSYQPDGGRQVKIPGGGPTGLALDAAGKYLYVLARYNNSVVTVDTSSLQVAGVEVLANPEPAHVVNGRPFLYDATLTSSNGTTACASCHIFGDTDHLAWDLGNPDEEVVPNPLVFTQSGRPEPGATFHPMKGPMTTQTFRGINDSGPMHWRGDRTGSNREVVDGRLESVEAAAFKEFRGAFVGLLGRQSELAEADLQAFTDFALTLVPPPNPLRALDNSLNPSQQLGEQIYFNEVTTGGNLLCNDCHTLDPLRNQFGTGGRVSDEGPGITEDFKVPHFRNLYTKVGMFGLSPNFMAFGNAHQGDQVRGFGYLHDGSMDTLDHFFSAIQFNLAANDERRFAIIDFVMASDSNLAPVVGQQVTLDASSRYPAAAARLDLMIQRALAETERPECDLVAHGVVAGERRGAWLRADGFFHLDSASADPLSVAAIKQLAKQPERAFTFSCVPPGSGKRIALDSDGDGIYNYDQR</sequence>
<keyword evidence="1 4" id="KW-0349">Heme</keyword>
<keyword evidence="3 4" id="KW-0408">Iron</keyword>
<evidence type="ECO:0000259" key="5">
    <source>
        <dbReference type="PROSITE" id="PS51007"/>
    </source>
</evidence>
<dbReference type="GO" id="GO:0020037">
    <property type="term" value="F:heme binding"/>
    <property type="evidence" value="ECO:0007669"/>
    <property type="project" value="InterPro"/>
</dbReference>
<protein>
    <recommendedName>
        <fullName evidence="5">Cytochrome c domain-containing protein</fullName>
    </recommendedName>
</protein>
<dbReference type="EMBL" id="VTUX01000010">
    <property type="protein sequence ID" value="KAA1188550.1"/>
    <property type="molecule type" value="Genomic_DNA"/>
</dbReference>
<name>A0A5B0WNB8_9GAMM</name>
<dbReference type="InterPro" id="IPR036909">
    <property type="entry name" value="Cyt_c-like_dom_sf"/>
</dbReference>
<evidence type="ECO:0000256" key="4">
    <source>
        <dbReference type="PROSITE-ProRule" id="PRU00433"/>
    </source>
</evidence>
<dbReference type="PANTHER" id="PTHR47197">
    <property type="entry name" value="PROTEIN NIRF"/>
    <property type="match status" value="1"/>
</dbReference>
<dbReference type="Proteomes" id="UP000323708">
    <property type="component" value="Unassembled WGS sequence"/>
</dbReference>
<dbReference type="GO" id="GO:0046872">
    <property type="term" value="F:metal ion binding"/>
    <property type="evidence" value="ECO:0007669"/>
    <property type="project" value="UniProtKB-KW"/>
</dbReference>
<gene>
    <name evidence="6" type="ORF">F0M18_18205</name>
</gene>
<evidence type="ECO:0000256" key="1">
    <source>
        <dbReference type="ARBA" id="ARBA00022617"/>
    </source>
</evidence>
<dbReference type="InterPro" id="IPR011044">
    <property type="entry name" value="Quino_amine_DH_bsu"/>
</dbReference>
<evidence type="ECO:0000256" key="2">
    <source>
        <dbReference type="ARBA" id="ARBA00022723"/>
    </source>
</evidence>
<dbReference type="PROSITE" id="PS51007">
    <property type="entry name" value="CYTC"/>
    <property type="match status" value="1"/>
</dbReference>
<organism evidence="6 7">
    <name type="scientific">Pseudohalioglobus sediminis</name>
    <dbReference type="NCBI Taxonomy" id="2606449"/>
    <lineage>
        <taxon>Bacteria</taxon>
        <taxon>Pseudomonadati</taxon>
        <taxon>Pseudomonadota</taxon>
        <taxon>Gammaproteobacteria</taxon>
        <taxon>Cellvibrionales</taxon>
        <taxon>Halieaceae</taxon>
        <taxon>Pseudohalioglobus</taxon>
    </lineage>
</organism>
<dbReference type="SUPFAM" id="SSF46626">
    <property type="entry name" value="Cytochrome c"/>
    <property type="match status" value="2"/>
</dbReference>
<keyword evidence="7" id="KW-1185">Reference proteome</keyword>
<evidence type="ECO:0000256" key="3">
    <source>
        <dbReference type="ARBA" id="ARBA00023004"/>
    </source>
</evidence>
<accession>A0A5B0WNB8</accession>
<dbReference type="PANTHER" id="PTHR47197:SF3">
    <property type="entry name" value="DIHYDRO-HEME D1 DEHYDROGENASE"/>
    <property type="match status" value="1"/>
</dbReference>
<evidence type="ECO:0000313" key="6">
    <source>
        <dbReference type="EMBL" id="KAA1188550.1"/>
    </source>
</evidence>
<proteinExistence type="predicted"/>
<feature type="domain" description="Cytochrome c" evidence="5">
    <location>
        <begin position="621"/>
        <end position="748"/>
    </location>
</feature>
<reference evidence="6 7" key="1">
    <citation type="submission" date="2019-09" db="EMBL/GenBank/DDBJ databases">
        <authorList>
            <person name="Chen X.-Y."/>
        </authorList>
    </citation>
    <scope>NUCLEOTIDE SEQUENCE [LARGE SCALE GENOMIC DNA]</scope>
    <source>
        <strain evidence="6 7">NY5</strain>
    </source>
</reference>